<accession>A0A5B7JTD1</accession>
<dbReference type="AlphaFoldDB" id="A0A5B7JTD1"/>
<sequence length="48" mass="5373">MLVNGELRQEAEGGAAALCWLQSAYEWRAGRQTAGEAFKTFETFIYSN</sequence>
<reference evidence="1 2" key="1">
    <citation type="submission" date="2019-05" db="EMBL/GenBank/DDBJ databases">
        <title>Another draft genome of Portunus trituberculatus and its Hox gene families provides insights of decapod evolution.</title>
        <authorList>
            <person name="Jeong J.-H."/>
            <person name="Song I."/>
            <person name="Kim S."/>
            <person name="Choi T."/>
            <person name="Kim D."/>
            <person name="Ryu S."/>
            <person name="Kim W."/>
        </authorList>
    </citation>
    <scope>NUCLEOTIDE SEQUENCE [LARGE SCALE GENOMIC DNA]</scope>
    <source>
        <tissue evidence="1">Muscle</tissue>
    </source>
</reference>
<dbReference type="Proteomes" id="UP000324222">
    <property type="component" value="Unassembled WGS sequence"/>
</dbReference>
<comment type="caution">
    <text evidence="1">The sequence shown here is derived from an EMBL/GenBank/DDBJ whole genome shotgun (WGS) entry which is preliminary data.</text>
</comment>
<proteinExistence type="predicted"/>
<name>A0A5B7JTD1_PORTR</name>
<dbReference type="EMBL" id="VSRR010102814">
    <property type="protein sequence ID" value="MPC95584.1"/>
    <property type="molecule type" value="Genomic_DNA"/>
</dbReference>
<organism evidence="1 2">
    <name type="scientific">Portunus trituberculatus</name>
    <name type="common">Swimming crab</name>
    <name type="synonym">Neptunus trituberculatus</name>
    <dbReference type="NCBI Taxonomy" id="210409"/>
    <lineage>
        <taxon>Eukaryota</taxon>
        <taxon>Metazoa</taxon>
        <taxon>Ecdysozoa</taxon>
        <taxon>Arthropoda</taxon>
        <taxon>Crustacea</taxon>
        <taxon>Multicrustacea</taxon>
        <taxon>Malacostraca</taxon>
        <taxon>Eumalacostraca</taxon>
        <taxon>Eucarida</taxon>
        <taxon>Decapoda</taxon>
        <taxon>Pleocyemata</taxon>
        <taxon>Brachyura</taxon>
        <taxon>Eubrachyura</taxon>
        <taxon>Portunoidea</taxon>
        <taxon>Portunidae</taxon>
        <taxon>Portuninae</taxon>
        <taxon>Portunus</taxon>
    </lineage>
</organism>
<evidence type="ECO:0000313" key="2">
    <source>
        <dbReference type="Proteomes" id="UP000324222"/>
    </source>
</evidence>
<protein>
    <submittedName>
        <fullName evidence="1">Uncharacterized protein</fullName>
    </submittedName>
</protein>
<keyword evidence="2" id="KW-1185">Reference proteome</keyword>
<evidence type="ECO:0000313" key="1">
    <source>
        <dbReference type="EMBL" id="MPC95584.1"/>
    </source>
</evidence>
<gene>
    <name evidence="1" type="ORF">E2C01_090802</name>
</gene>